<keyword evidence="6 7" id="KW-0472">Membrane</keyword>
<evidence type="ECO:0000313" key="10">
    <source>
        <dbReference type="EMBL" id="SVB37325.1"/>
    </source>
</evidence>
<dbReference type="InterPro" id="IPR027417">
    <property type="entry name" value="P-loop_NTPase"/>
</dbReference>
<dbReference type="GO" id="GO:0140359">
    <property type="term" value="F:ABC-type transporter activity"/>
    <property type="evidence" value="ECO:0007669"/>
    <property type="project" value="InterPro"/>
</dbReference>
<evidence type="ECO:0000256" key="7">
    <source>
        <dbReference type="SAM" id="Phobius"/>
    </source>
</evidence>
<feature type="transmembrane region" description="Helical" evidence="7">
    <location>
        <begin position="139"/>
        <end position="162"/>
    </location>
</feature>
<dbReference type="InterPro" id="IPR011527">
    <property type="entry name" value="ABC1_TM_dom"/>
</dbReference>
<dbReference type="Gene3D" id="1.20.1560.10">
    <property type="entry name" value="ABC transporter type 1, transmembrane domain"/>
    <property type="match status" value="1"/>
</dbReference>
<evidence type="ECO:0000256" key="5">
    <source>
        <dbReference type="ARBA" id="ARBA00022989"/>
    </source>
</evidence>
<evidence type="ECO:0000256" key="2">
    <source>
        <dbReference type="ARBA" id="ARBA00022692"/>
    </source>
</evidence>
<dbReference type="SUPFAM" id="SSF90123">
    <property type="entry name" value="ABC transporter transmembrane region"/>
    <property type="match status" value="1"/>
</dbReference>
<gene>
    <name evidence="10" type="ORF">METZ01_LOCUS190179</name>
</gene>
<evidence type="ECO:0000259" key="9">
    <source>
        <dbReference type="PROSITE" id="PS50929"/>
    </source>
</evidence>
<dbReference type="CDD" id="cd03228">
    <property type="entry name" value="ABCC_MRP_Like"/>
    <property type="match status" value="1"/>
</dbReference>
<feature type="transmembrane region" description="Helical" evidence="7">
    <location>
        <begin position="66"/>
        <end position="88"/>
    </location>
</feature>
<dbReference type="PROSITE" id="PS00211">
    <property type="entry name" value="ABC_TRANSPORTER_1"/>
    <property type="match status" value="1"/>
</dbReference>
<evidence type="ECO:0000256" key="6">
    <source>
        <dbReference type="ARBA" id="ARBA00023136"/>
    </source>
</evidence>
<reference evidence="10" key="1">
    <citation type="submission" date="2018-05" db="EMBL/GenBank/DDBJ databases">
        <authorList>
            <person name="Lanie J.A."/>
            <person name="Ng W.-L."/>
            <person name="Kazmierczak K.M."/>
            <person name="Andrzejewski T.M."/>
            <person name="Davidsen T.M."/>
            <person name="Wayne K.J."/>
            <person name="Tettelin H."/>
            <person name="Glass J.I."/>
            <person name="Rusch D."/>
            <person name="Podicherti R."/>
            <person name="Tsui H.-C.T."/>
            <person name="Winkler M.E."/>
        </authorList>
    </citation>
    <scope>NUCLEOTIDE SEQUENCE</scope>
</reference>
<dbReference type="Gene3D" id="3.40.50.300">
    <property type="entry name" value="P-loop containing nucleotide triphosphate hydrolases"/>
    <property type="match status" value="1"/>
</dbReference>
<dbReference type="InterPro" id="IPR039421">
    <property type="entry name" value="Type_1_exporter"/>
</dbReference>
<keyword evidence="3" id="KW-0547">Nucleotide-binding</keyword>
<protein>
    <recommendedName>
        <fullName evidence="11">ABC transporter domain-containing protein</fullName>
    </recommendedName>
</protein>
<dbReference type="GO" id="GO:0016887">
    <property type="term" value="F:ATP hydrolysis activity"/>
    <property type="evidence" value="ECO:0007669"/>
    <property type="project" value="InterPro"/>
</dbReference>
<evidence type="ECO:0000256" key="1">
    <source>
        <dbReference type="ARBA" id="ARBA00004141"/>
    </source>
</evidence>
<dbReference type="AlphaFoldDB" id="A0A382DGF6"/>
<feature type="non-terminal residue" evidence="10">
    <location>
        <position position="1"/>
    </location>
</feature>
<dbReference type="InterPro" id="IPR003593">
    <property type="entry name" value="AAA+_ATPase"/>
</dbReference>
<dbReference type="PANTHER" id="PTHR24221:SF654">
    <property type="entry name" value="ATP-BINDING CASSETTE SUB-FAMILY B MEMBER 6"/>
    <property type="match status" value="1"/>
</dbReference>
<keyword evidence="5 7" id="KW-1133">Transmembrane helix</keyword>
<dbReference type="GO" id="GO:0005524">
    <property type="term" value="F:ATP binding"/>
    <property type="evidence" value="ECO:0007669"/>
    <property type="project" value="UniProtKB-KW"/>
</dbReference>
<dbReference type="Pfam" id="PF00005">
    <property type="entry name" value="ABC_tran"/>
    <property type="match status" value="1"/>
</dbReference>
<dbReference type="SMART" id="SM00382">
    <property type="entry name" value="AAA"/>
    <property type="match status" value="1"/>
</dbReference>
<name>A0A382DGF6_9ZZZZ</name>
<evidence type="ECO:0000259" key="8">
    <source>
        <dbReference type="PROSITE" id="PS50893"/>
    </source>
</evidence>
<dbReference type="InterPro" id="IPR003439">
    <property type="entry name" value="ABC_transporter-like_ATP-bd"/>
</dbReference>
<dbReference type="PANTHER" id="PTHR24221">
    <property type="entry name" value="ATP-BINDING CASSETTE SUB-FAMILY B"/>
    <property type="match status" value="1"/>
</dbReference>
<feature type="domain" description="ABC transmembrane type-1" evidence="9">
    <location>
        <begin position="53"/>
        <end position="312"/>
    </location>
</feature>
<evidence type="ECO:0000256" key="3">
    <source>
        <dbReference type="ARBA" id="ARBA00022741"/>
    </source>
</evidence>
<feature type="transmembrane region" description="Helical" evidence="7">
    <location>
        <begin position="12"/>
        <end position="36"/>
    </location>
</feature>
<evidence type="ECO:0008006" key="11">
    <source>
        <dbReference type="Google" id="ProtNLM"/>
    </source>
</evidence>
<organism evidence="10">
    <name type="scientific">marine metagenome</name>
    <dbReference type="NCBI Taxonomy" id="408172"/>
    <lineage>
        <taxon>unclassified sequences</taxon>
        <taxon>metagenomes</taxon>
        <taxon>ecological metagenomes</taxon>
    </lineage>
</organism>
<sequence length="581" mass="64812">VLKAEERKKILFASAVLFILVLIEVFGLGLISFMIINISNLPKAMNDISFLSFIFSFFSLSPNDSLIFLTIIIVLYSIFSIILSSVVLNKIGIFSHVIGARVKSRLADHFLHLEWIKTVGSRSSKNISRITNDGEEVGFVINYLMLLFSRLALAAVIIAFLFVFNPALTFYIVSILSSSYLIIFFSFRPKVSKNGIKISQYLDKQLNIITNMFGSIKEIIFFGAQVKVLSNLGKTNLDIAHLKGNIFALSQIPRFIIDSIILVLLVFGIVLVSNAGDDLTNFFATVSVYGIAALKLLPAFQSIFVMSNEINARIPHLSNVSELLAKNTHFESIESEEVTFNKEILFKNVSFSWEGSENKSESQLNLKIKKGEKIAVLGPTGSGKSTFIDLLLGLLEPESGSIYIDDVKINKKHMKSYRNIFALVPQKIFFLEDSIRENILFGAKSELTDNNLLEKIIQELQFDSIIKSNKTLDSSLSDSNQTVSGGQKQLIGIARALYRGGDILVMDEATSAMDSKLEKSIFEAIPNFSFSNLVCITHSTNMLKAFDTIYIFNNGSIEDSGTYEDLKQRNGFLLSLLKEKE</sequence>
<evidence type="ECO:0000256" key="4">
    <source>
        <dbReference type="ARBA" id="ARBA00022840"/>
    </source>
</evidence>
<dbReference type="InterPro" id="IPR017871">
    <property type="entry name" value="ABC_transporter-like_CS"/>
</dbReference>
<comment type="subcellular location">
    <subcellularLocation>
        <location evidence="1">Membrane</location>
        <topology evidence="1">Multi-pass membrane protein</topology>
    </subcellularLocation>
</comment>
<feature type="transmembrane region" description="Helical" evidence="7">
    <location>
        <begin position="279"/>
        <end position="297"/>
    </location>
</feature>
<accession>A0A382DGF6</accession>
<dbReference type="PROSITE" id="PS50929">
    <property type="entry name" value="ABC_TM1F"/>
    <property type="match status" value="1"/>
</dbReference>
<dbReference type="PROSITE" id="PS50893">
    <property type="entry name" value="ABC_TRANSPORTER_2"/>
    <property type="match status" value="1"/>
</dbReference>
<keyword evidence="2 7" id="KW-0812">Transmembrane</keyword>
<dbReference type="GO" id="GO:0016020">
    <property type="term" value="C:membrane"/>
    <property type="evidence" value="ECO:0007669"/>
    <property type="project" value="UniProtKB-SubCell"/>
</dbReference>
<feature type="transmembrane region" description="Helical" evidence="7">
    <location>
        <begin position="168"/>
        <end position="187"/>
    </location>
</feature>
<feature type="domain" description="ABC transporter" evidence="8">
    <location>
        <begin position="344"/>
        <end position="579"/>
    </location>
</feature>
<proteinExistence type="predicted"/>
<dbReference type="EMBL" id="UINC01039196">
    <property type="protein sequence ID" value="SVB37325.1"/>
    <property type="molecule type" value="Genomic_DNA"/>
</dbReference>
<dbReference type="InterPro" id="IPR036640">
    <property type="entry name" value="ABC1_TM_sf"/>
</dbReference>
<keyword evidence="4" id="KW-0067">ATP-binding</keyword>
<feature type="transmembrane region" description="Helical" evidence="7">
    <location>
        <begin position="255"/>
        <end position="273"/>
    </location>
</feature>
<dbReference type="SUPFAM" id="SSF52540">
    <property type="entry name" value="P-loop containing nucleoside triphosphate hydrolases"/>
    <property type="match status" value="1"/>
</dbReference>